<reference evidence="2 3" key="1">
    <citation type="submission" date="2024-11" db="EMBL/GenBank/DDBJ databases">
        <title>Chromosome-level genome assembly of the freshwater bivalve Anodonta woodiana.</title>
        <authorList>
            <person name="Chen X."/>
        </authorList>
    </citation>
    <scope>NUCLEOTIDE SEQUENCE [LARGE SCALE GENOMIC DNA]</scope>
    <source>
        <strain evidence="2">MN2024</strain>
        <tissue evidence="2">Gills</tissue>
    </source>
</reference>
<dbReference type="Pfam" id="PF00059">
    <property type="entry name" value="Lectin_C"/>
    <property type="match status" value="1"/>
</dbReference>
<dbReference type="InterPro" id="IPR016186">
    <property type="entry name" value="C-type_lectin-like/link_sf"/>
</dbReference>
<dbReference type="CDD" id="cd00037">
    <property type="entry name" value="CLECT"/>
    <property type="match status" value="1"/>
</dbReference>
<dbReference type="InterPro" id="IPR001304">
    <property type="entry name" value="C-type_lectin-like"/>
</dbReference>
<evidence type="ECO:0000259" key="1">
    <source>
        <dbReference type="PROSITE" id="PS50041"/>
    </source>
</evidence>
<organism evidence="2 3">
    <name type="scientific">Sinanodonta woodiana</name>
    <name type="common">Chinese pond mussel</name>
    <name type="synonym">Anodonta woodiana</name>
    <dbReference type="NCBI Taxonomy" id="1069815"/>
    <lineage>
        <taxon>Eukaryota</taxon>
        <taxon>Metazoa</taxon>
        <taxon>Spiralia</taxon>
        <taxon>Lophotrochozoa</taxon>
        <taxon>Mollusca</taxon>
        <taxon>Bivalvia</taxon>
        <taxon>Autobranchia</taxon>
        <taxon>Heteroconchia</taxon>
        <taxon>Palaeoheterodonta</taxon>
        <taxon>Unionida</taxon>
        <taxon>Unionoidea</taxon>
        <taxon>Unionidae</taxon>
        <taxon>Unioninae</taxon>
        <taxon>Sinanodonta</taxon>
    </lineage>
</organism>
<keyword evidence="3" id="KW-1185">Reference proteome</keyword>
<dbReference type="EMBL" id="JBJQND010000001">
    <property type="protein sequence ID" value="KAL3889557.1"/>
    <property type="molecule type" value="Genomic_DNA"/>
</dbReference>
<evidence type="ECO:0000313" key="2">
    <source>
        <dbReference type="EMBL" id="KAL3889557.1"/>
    </source>
</evidence>
<proteinExistence type="predicted"/>
<dbReference type="InterPro" id="IPR016187">
    <property type="entry name" value="CTDL_fold"/>
</dbReference>
<dbReference type="SUPFAM" id="SSF57414">
    <property type="entry name" value="Hairpin loop containing domain-like"/>
    <property type="match status" value="1"/>
</dbReference>
<dbReference type="Gene3D" id="3.10.100.10">
    <property type="entry name" value="Mannose-Binding Protein A, subunit A"/>
    <property type="match status" value="1"/>
</dbReference>
<sequence>MKAEFYCISFLLLKGYAYSCDRSERETLLGKLSYGKILPLSAFTTRYQVNLYQCATECWLRKQRCKSFNYRRIYPSCQLCEEESEDGIDLHSEYDSIHSNIVTWKNFTMGNCSALSCTWTERCDPFYPSGSACVPSECSLMETMPGVTIDPSNETSLGTHVWQIFELQSMHTSYDIDYKSVSFGENSFFIKFHDTKTTFNEAVTRCQSENATLLVVTTKDQIAVIKKTFSQKHGCVFAGISVRAQDNTWLAWNGTNITKIEWNPEEPTKQKSEKCAGFNFKTDVTGLEKVSCNDCSFVCQNN</sequence>
<feature type="domain" description="C-type lectin" evidence="1">
    <location>
        <begin position="183"/>
        <end position="300"/>
    </location>
</feature>
<dbReference type="Proteomes" id="UP001634394">
    <property type="component" value="Unassembled WGS sequence"/>
</dbReference>
<protein>
    <recommendedName>
        <fullName evidence="1">C-type lectin domain-containing protein</fullName>
    </recommendedName>
</protein>
<gene>
    <name evidence="2" type="ORF">ACJMK2_001895</name>
</gene>
<dbReference type="PROSITE" id="PS50041">
    <property type="entry name" value="C_TYPE_LECTIN_2"/>
    <property type="match status" value="1"/>
</dbReference>
<dbReference type="SMART" id="SM00034">
    <property type="entry name" value="CLECT"/>
    <property type="match status" value="1"/>
</dbReference>
<evidence type="ECO:0000313" key="3">
    <source>
        <dbReference type="Proteomes" id="UP001634394"/>
    </source>
</evidence>
<comment type="caution">
    <text evidence="2">The sequence shown here is derived from an EMBL/GenBank/DDBJ whole genome shotgun (WGS) entry which is preliminary data.</text>
</comment>
<name>A0ABD3XU88_SINWO</name>
<dbReference type="AlphaFoldDB" id="A0ABD3XU88"/>
<accession>A0ABD3XU88</accession>
<dbReference type="SUPFAM" id="SSF56436">
    <property type="entry name" value="C-type lectin-like"/>
    <property type="match status" value="1"/>
</dbReference>